<evidence type="ECO:0000256" key="10">
    <source>
        <dbReference type="ARBA" id="ARBA00023136"/>
    </source>
</evidence>
<dbReference type="Proteomes" id="UP001597302">
    <property type="component" value="Unassembled WGS sequence"/>
</dbReference>
<keyword evidence="4 12" id="KW-0813">Transport</keyword>
<dbReference type="EMBL" id="JBHTOQ010000004">
    <property type="protein sequence ID" value="MFD1480635.1"/>
    <property type="molecule type" value="Genomic_DNA"/>
</dbReference>
<feature type="compositionally biased region" description="Polar residues" evidence="13">
    <location>
        <begin position="86"/>
        <end position="98"/>
    </location>
</feature>
<comment type="caution">
    <text evidence="14">The sequence shown here is derived from an EMBL/GenBank/DDBJ whole genome shotgun (WGS) entry which is preliminary data.</text>
</comment>
<evidence type="ECO:0000256" key="3">
    <source>
        <dbReference type="ARBA" id="ARBA00017876"/>
    </source>
</evidence>
<evidence type="ECO:0000313" key="14">
    <source>
        <dbReference type="EMBL" id="MFD1480635.1"/>
    </source>
</evidence>
<comment type="function">
    <text evidence="11 12">Involved in protein export. Participates in an early event of protein translocation.</text>
</comment>
<protein>
    <recommendedName>
        <fullName evidence="3 12">Protein-export membrane protein SecG</fullName>
    </recommendedName>
</protein>
<accession>A0ABW4DSJ4</accession>
<organism evidence="14 15">
    <name type="scientific">Paracoccus nototheniae</name>
    <dbReference type="NCBI Taxonomy" id="2489002"/>
    <lineage>
        <taxon>Bacteria</taxon>
        <taxon>Pseudomonadati</taxon>
        <taxon>Pseudomonadota</taxon>
        <taxon>Alphaproteobacteria</taxon>
        <taxon>Rhodobacterales</taxon>
        <taxon>Paracoccaceae</taxon>
        <taxon>Paracoccus</taxon>
    </lineage>
</organism>
<evidence type="ECO:0000256" key="4">
    <source>
        <dbReference type="ARBA" id="ARBA00022448"/>
    </source>
</evidence>
<evidence type="ECO:0000313" key="15">
    <source>
        <dbReference type="Proteomes" id="UP001597302"/>
    </source>
</evidence>
<keyword evidence="6 12" id="KW-0812">Transmembrane</keyword>
<feature type="compositionally biased region" description="Low complexity" evidence="13">
    <location>
        <begin position="185"/>
        <end position="203"/>
    </location>
</feature>
<evidence type="ECO:0000256" key="12">
    <source>
        <dbReference type="RuleBase" id="RU365087"/>
    </source>
</evidence>
<feature type="compositionally biased region" description="Pro residues" evidence="13">
    <location>
        <begin position="107"/>
        <end position="123"/>
    </location>
</feature>
<evidence type="ECO:0000256" key="8">
    <source>
        <dbReference type="ARBA" id="ARBA00022989"/>
    </source>
</evidence>
<dbReference type="PANTHER" id="PTHR34182">
    <property type="entry name" value="PROTEIN-EXPORT MEMBRANE PROTEIN SECG"/>
    <property type="match status" value="1"/>
</dbReference>
<evidence type="ECO:0000256" key="7">
    <source>
        <dbReference type="ARBA" id="ARBA00022927"/>
    </source>
</evidence>
<evidence type="ECO:0000256" key="13">
    <source>
        <dbReference type="SAM" id="MobiDB-lite"/>
    </source>
</evidence>
<evidence type="ECO:0000256" key="2">
    <source>
        <dbReference type="ARBA" id="ARBA00008445"/>
    </source>
</evidence>
<evidence type="ECO:0000256" key="6">
    <source>
        <dbReference type="ARBA" id="ARBA00022692"/>
    </source>
</evidence>
<feature type="transmembrane region" description="Helical" evidence="12">
    <location>
        <begin position="56"/>
        <end position="76"/>
    </location>
</feature>
<name>A0ABW4DSJ4_9RHOB</name>
<keyword evidence="5 12" id="KW-1003">Cell membrane</keyword>
<feature type="region of interest" description="Disordered" evidence="13">
    <location>
        <begin position="86"/>
        <end position="217"/>
    </location>
</feature>
<dbReference type="NCBIfam" id="TIGR00810">
    <property type="entry name" value="secG"/>
    <property type="match status" value="1"/>
</dbReference>
<feature type="compositionally biased region" description="Low complexity" evidence="13">
    <location>
        <begin position="150"/>
        <end position="174"/>
    </location>
</feature>
<evidence type="ECO:0000256" key="5">
    <source>
        <dbReference type="ARBA" id="ARBA00022475"/>
    </source>
</evidence>
<evidence type="ECO:0000256" key="1">
    <source>
        <dbReference type="ARBA" id="ARBA00004651"/>
    </source>
</evidence>
<evidence type="ECO:0000256" key="11">
    <source>
        <dbReference type="ARBA" id="ARBA00025182"/>
    </source>
</evidence>
<sequence>MENVILTVHLILALVLAGVVLLQRSEGGGLGMGGGGGGAGGGVMSGRAAANLLTRLTWMLGVAIFATSITLTILAARQANNSSIMDQFGGTSSPQQPAGSLPGLPAYTPPPTSAGNPLVPPSPDDGADAAAGSDAETPATADPVPPPAAAAPESDVPAADVPATTAPATEAPEALAPPAPEADAHAPAPDAAAPAAPEAEAAPQSDVPATTTAPATN</sequence>
<comment type="caution">
    <text evidence="12">Lacks conserved residue(s) required for the propagation of feature annotation.</text>
</comment>
<keyword evidence="10 12" id="KW-0472">Membrane</keyword>
<feature type="compositionally biased region" description="Low complexity" evidence="13">
    <location>
        <begin position="128"/>
        <end position="142"/>
    </location>
</feature>
<proteinExistence type="inferred from homology"/>
<comment type="similarity">
    <text evidence="2 12">Belongs to the SecG family.</text>
</comment>
<keyword evidence="7 12" id="KW-0653">Protein transport</keyword>
<keyword evidence="8 12" id="KW-1133">Transmembrane helix</keyword>
<dbReference type="RefSeq" id="WP_131574556.1">
    <property type="nucleotide sequence ID" value="NZ_JBHTOQ010000004.1"/>
</dbReference>
<keyword evidence="15" id="KW-1185">Reference proteome</keyword>
<dbReference type="Pfam" id="PF03840">
    <property type="entry name" value="SecG"/>
    <property type="match status" value="1"/>
</dbReference>
<comment type="subcellular location">
    <subcellularLocation>
        <location evidence="1 12">Cell membrane</location>
        <topology evidence="1 12">Multi-pass membrane protein</topology>
    </subcellularLocation>
</comment>
<keyword evidence="9 12" id="KW-0811">Translocation</keyword>
<dbReference type="PANTHER" id="PTHR34182:SF1">
    <property type="entry name" value="PROTEIN-EXPORT MEMBRANE PROTEIN SECG"/>
    <property type="match status" value="1"/>
</dbReference>
<evidence type="ECO:0000256" key="9">
    <source>
        <dbReference type="ARBA" id="ARBA00023010"/>
    </source>
</evidence>
<dbReference type="InterPro" id="IPR004692">
    <property type="entry name" value="SecG"/>
</dbReference>
<gene>
    <name evidence="14" type="primary">secG</name>
    <name evidence="14" type="ORF">ACFQ5P_04950</name>
</gene>
<reference evidence="15" key="1">
    <citation type="journal article" date="2019" name="Int. J. Syst. Evol. Microbiol.">
        <title>The Global Catalogue of Microorganisms (GCM) 10K type strain sequencing project: providing services to taxonomists for standard genome sequencing and annotation.</title>
        <authorList>
            <consortium name="The Broad Institute Genomics Platform"/>
            <consortium name="The Broad Institute Genome Sequencing Center for Infectious Disease"/>
            <person name="Wu L."/>
            <person name="Ma J."/>
        </authorList>
    </citation>
    <scope>NUCLEOTIDE SEQUENCE [LARGE SCALE GENOMIC DNA]</scope>
    <source>
        <strain evidence="15">CCM 8875</strain>
    </source>
</reference>
<dbReference type="PRINTS" id="PR01651">
    <property type="entry name" value="SECGEXPORT"/>
</dbReference>
<feature type="compositionally biased region" description="Polar residues" evidence="13">
    <location>
        <begin position="207"/>
        <end position="217"/>
    </location>
</feature>